<evidence type="ECO:0000259" key="7">
    <source>
        <dbReference type="Pfam" id="PF00350"/>
    </source>
</evidence>
<dbReference type="OrthoDB" id="9802035at2"/>
<dbReference type="PANTHER" id="PTHR10465">
    <property type="entry name" value="TRANSMEMBRANE GTPASE FZO1"/>
    <property type="match status" value="1"/>
</dbReference>
<sequence>MNMKPSVQAAVKNGELLNKKIIARCQEVDDTIKAITLAYDQPVSEKCSFVISFVGRFKTGKSSLINALIGTEILPTKATTATSVVTRVFYGKIPKCWLRTKDTDQEISIEEGKDIILTYKVTDVQNPVEVIFELPIPWIKGNIELRDTPGMDDSSQDGKLETIALNALRDTDLCICVYDASTMISEKERERTQAIHKMMSGNLVYAVNCTNRLNSIESVNQVEQLAESFFGALHYSIPGMGKYYLMCSAPKMTELDGFDKWLQNFVSQKNLPMLNKVRKKTGNGQVVFYREEFSVEASNYVEQIKQQIIYLSGMHEEVLRQMQRANTQAAQAEVAEFNRRVSNLENVFTEITSSFIGKIQECKNKGNDYEDSTKSVTQEYFVERYKSIIGNYGSYFSKNDVQFIRQAFQSVSFPGLHKKSVKATSGEKNGWTIAGTVIGTIIAPGVGSVIGAALGRGIGASDTIVDDSVDNTMSFIRNTIVPLMKRTINSRISTVNREIKNKGNRECHSGLETLISETISIQRMLSQY</sequence>
<dbReference type="PANTHER" id="PTHR10465:SF0">
    <property type="entry name" value="SARCALUMENIN"/>
    <property type="match status" value="1"/>
</dbReference>
<proteinExistence type="predicted"/>
<organism evidence="8 9">
    <name type="scientific">Butyricicoccus pullicaecorum 1.2</name>
    <dbReference type="NCBI Taxonomy" id="1203606"/>
    <lineage>
        <taxon>Bacteria</taxon>
        <taxon>Bacillati</taxon>
        <taxon>Bacillota</taxon>
        <taxon>Clostridia</taxon>
        <taxon>Eubacteriales</taxon>
        <taxon>Butyricicoccaceae</taxon>
        <taxon>Butyricicoccus</taxon>
    </lineage>
</organism>
<keyword evidence="6" id="KW-0175">Coiled coil</keyword>
<dbReference type="HOGENOM" id="CLU_515520_0_0_9"/>
<dbReference type="GO" id="GO:0003924">
    <property type="term" value="F:GTPase activity"/>
    <property type="evidence" value="ECO:0007669"/>
    <property type="project" value="InterPro"/>
</dbReference>
<dbReference type="InterPro" id="IPR027417">
    <property type="entry name" value="P-loop_NTPase"/>
</dbReference>
<keyword evidence="3" id="KW-0378">Hydrolase</keyword>
<gene>
    <name evidence="8" type="ORF">HMPREF1526_01715</name>
</gene>
<keyword evidence="5" id="KW-0472">Membrane</keyword>
<evidence type="ECO:0000313" key="8">
    <source>
        <dbReference type="EMBL" id="EOQ38674.1"/>
    </source>
</evidence>
<dbReference type="InterPro" id="IPR027094">
    <property type="entry name" value="Mitofusin_fam"/>
</dbReference>
<dbReference type="eggNOG" id="COG0699">
    <property type="taxonomic scope" value="Bacteria"/>
</dbReference>
<dbReference type="Gene3D" id="3.40.50.300">
    <property type="entry name" value="P-loop containing nucleotide triphosphate hydrolases"/>
    <property type="match status" value="1"/>
</dbReference>
<accession>R8W1S7</accession>
<evidence type="ECO:0000256" key="2">
    <source>
        <dbReference type="ARBA" id="ARBA00022741"/>
    </source>
</evidence>
<evidence type="ECO:0000256" key="6">
    <source>
        <dbReference type="SAM" id="Coils"/>
    </source>
</evidence>
<dbReference type="InterPro" id="IPR045063">
    <property type="entry name" value="Dynamin_N"/>
</dbReference>
<feature type="domain" description="Dynamin N-terminal" evidence="7">
    <location>
        <begin position="51"/>
        <end position="193"/>
    </location>
</feature>
<dbReference type="Proteomes" id="UP000013981">
    <property type="component" value="Unassembled WGS sequence"/>
</dbReference>
<feature type="coiled-coil region" evidence="6">
    <location>
        <begin position="315"/>
        <end position="347"/>
    </location>
</feature>
<protein>
    <recommendedName>
        <fullName evidence="7">Dynamin N-terminal domain-containing protein</fullName>
    </recommendedName>
</protein>
<name>R8W1S7_9FIRM</name>
<keyword evidence="2" id="KW-0547">Nucleotide-binding</keyword>
<dbReference type="GO" id="GO:0005525">
    <property type="term" value="F:GTP binding"/>
    <property type="evidence" value="ECO:0007669"/>
    <property type="project" value="UniProtKB-KW"/>
</dbReference>
<dbReference type="PATRIC" id="fig|1203606.4.peg.1674"/>
<dbReference type="GO" id="GO:0016020">
    <property type="term" value="C:membrane"/>
    <property type="evidence" value="ECO:0007669"/>
    <property type="project" value="UniProtKB-SubCell"/>
</dbReference>
<keyword evidence="9" id="KW-1185">Reference proteome</keyword>
<comment type="subcellular location">
    <subcellularLocation>
        <location evidence="1">Membrane</location>
    </subcellularLocation>
</comment>
<dbReference type="AlphaFoldDB" id="R8W1S7"/>
<reference evidence="8 9" key="1">
    <citation type="submission" date="2013-01" db="EMBL/GenBank/DDBJ databases">
        <title>The Genome Sequence of Butyricicoccus pullicaecorum 1.2.</title>
        <authorList>
            <consortium name="The Broad Institute Genome Sequencing Platform"/>
            <person name="Earl A."/>
            <person name="Ward D."/>
            <person name="Feldgarden M."/>
            <person name="Gevers D."/>
            <person name="Van Immerseel F."/>
            <person name="Eeckhaut V."/>
            <person name="Walker B."/>
            <person name="Young S.K."/>
            <person name="Zeng Q."/>
            <person name="Gargeya S."/>
            <person name="Fitzgerald M."/>
            <person name="Haas B."/>
            <person name="Abouelleil A."/>
            <person name="Alvarado L."/>
            <person name="Arachchi H.M."/>
            <person name="Berlin A.M."/>
            <person name="Chapman S.B."/>
            <person name="Dewar J."/>
            <person name="Goldberg J."/>
            <person name="Griggs A."/>
            <person name="Gujja S."/>
            <person name="Hansen M."/>
            <person name="Howarth C."/>
            <person name="Imamovic A."/>
            <person name="Larimer J."/>
            <person name="McCowan C."/>
            <person name="Murphy C."/>
            <person name="Neiman D."/>
            <person name="Pearson M."/>
            <person name="Priest M."/>
            <person name="Roberts A."/>
            <person name="Saif S."/>
            <person name="Shea T."/>
            <person name="Sisk P."/>
            <person name="Sykes S."/>
            <person name="Wortman J."/>
            <person name="Nusbaum C."/>
            <person name="Birren B."/>
        </authorList>
    </citation>
    <scope>NUCLEOTIDE SEQUENCE [LARGE SCALE GENOMIC DNA]</scope>
    <source>
        <strain evidence="8 9">1.2</strain>
    </source>
</reference>
<dbReference type="Pfam" id="PF00350">
    <property type="entry name" value="Dynamin_N"/>
    <property type="match status" value="1"/>
</dbReference>
<keyword evidence="4" id="KW-0342">GTP-binding</keyword>
<evidence type="ECO:0000313" key="9">
    <source>
        <dbReference type="Proteomes" id="UP000013981"/>
    </source>
</evidence>
<evidence type="ECO:0000256" key="1">
    <source>
        <dbReference type="ARBA" id="ARBA00004370"/>
    </source>
</evidence>
<evidence type="ECO:0000256" key="4">
    <source>
        <dbReference type="ARBA" id="ARBA00023134"/>
    </source>
</evidence>
<evidence type="ECO:0000256" key="3">
    <source>
        <dbReference type="ARBA" id="ARBA00022801"/>
    </source>
</evidence>
<dbReference type="EMBL" id="AQOB01000004">
    <property type="protein sequence ID" value="EOQ38674.1"/>
    <property type="molecule type" value="Genomic_DNA"/>
</dbReference>
<dbReference type="SUPFAM" id="SSF52540">
    <property type="entry name" value="P-loop containing nucleoside triphosphate hydrolases"/>
    <property type="match status" value="1"/>
</dbReference>
<comment type="caution">
    <text evidence="8">The sequence shown here is derived from an EMBL/GenBank/DDBJ whole genome shotgun (WGS) entry which is preliminary data.</text>
</comment>
<evidence type="ECO:0000256" key="5">
    <source>
        <dbReference type="ARBA" id="ARBA00023136"/>
    </source>
</evidence>